<dbReference type="PANTHER" id="PTHR47424">
    <property type="entry name" value="REGULATORY PROTEIN GAL4"/>
    <property type="match status" value="1"/>
</dbReference>
<evidence type="ECO:0000256" key="2">
    <source>
        <dbReference type="ARBA" id="ARBA00023015"/>
    </source>
</evidence>
<dbReference type="EMBL" id="PVWQ01000014">
    <property type="protein sequence ID" value="RDW64555.1"/>
    <property type="molecule type" value="Genomic_DNA"/>
</dbReference>
<comment type="caution">
    <text evidence="7">The sequence shown here is derived from an EMBL/GenBank/DDBJ whole genome shotgun (WGS) entry which is preliminary data.</text>
</comment>
<dbReference type="PANTHER" id="PTHR47424:SF5">
    <property type="entry name" value="ZN(II)2CYS6 TRANSCRIPTION FACTOR (EUROFUNG)"/>
    <property type="match status" value="1"/>
</dbReference>
<dbReference type="OrthoDB" id="3862662at2759"/>
<proteinExistence type="predicted"/>
<evidence type="ECO:0000256" key="1">
    <source>
        <dbReference type="ARBA" id="ARBA00022723"/>
    </source>
</evidence>
<evidence type="ECO:0000313" key="7">
    <source>
        <dbReference type="EMBL" id="RDW64555.1"/>
    </source>
</evidence>
<dbReference type="InterPro" id="IPR007219">
    <property type="entry name" value="XnlR_reg_dom"/>
</dbReference>
<feature type="domain" description="Zn(2)-C6 fungal-type" evidence="6">
    <location>
        <begin position="16"/>
        <end position="46"/>
    </location>
</feature>
<dbReference type="PROSITE" id="PS00463">
    <property type="entry name" value="ZN2_CY6_FUNGAL_1"/>
    <property type="match status" value="1"/>
</dbReference>
<dbReference type="PROSITE" id="PS50048">
    <property type="entry name" value="ZN2_CY6_FUNGAL_2"/>
    <property type="match status" value="1"/>
</dbReference>
<dbReference type="InterPro" id="IPR036864">
    <property type="entry name" value="Zn2-C6_fun-type_DNA-bd_sf"/>
</dbReference>
<dbReference type="GO" id="GO:0006351">
    <property type="term" value="P:DNA-templated transcription"/>
    <property type="evidence" value="ECO:0007669"/>
    <property type="project" value="InterPro"/>
</dbReference>
<dbReference type="AlphaFoldDB" id="A0A3D8QRX7"/>
<dbReference type="GO" id="GO:0000981">
    <property type="term" value="F:DNA-binding transcription factor activity, RNA polymerase II-specific"/>
    <property type="evidence" value="ECO:0007669"/>
    <property type="project" value="InterPro"/>
</dbReference>
<dbReference type="RefSeq" id="XP_026599714.1">
    <property type="nucleotide sequence ID" value="XM_026751982.1"/>
</dbReference>
<dbReference type="GO" id="GO:0000435">
    <property type="term" value="P:positive regulation of transcription from RNA polymerase II promoter by galactose"/>
    <property type="evidence" value="ECO:0007669"/>
    <property type="project" value="TreeGrafter"/>
</dbReference>
<dbReference type="CDD" id="cd12148">
    <property type="entry name" value="fungal_TF_MHR"/>
    <property type="match status" value="1"/>
</dbReference>
<keyword evidence="4" id="KW-0804">Transcription</keyword>
<organism evidence="7 8">
    <name type="scientific">Aspergillus mulundensis</name>
    <dbReference type="NCBI Taxonomy" id="1810919"/>
    <lineage>
        <taxon>Eukaryota</taxon>
        <taxon>Fungi</taxon>
        <taxon>Dikarya</taxon>
        <taxon>Ascomycota</taxon>
        <taxon>Pezizomycotina</taxon>
        <taxon>Eurotiomycetes</taxon>
        <taxon>Eurotiomycetidae</taxon>
        <taxon>Eurotiales</taxon>
        <taxon>Aspergillaceae</taxon>
        <taxon>Aspergillus</taxon>
        <taxon>Aspergillus subgen. Nidulantes</taxon>
    </lineage>
</organism>
<dbReference type="Proteomes" id="UP000256690">
    <property type="component" value="Unassembled WGS sequence"/>
</dbReference>
<evidence type="ECO:0000313" key="8">
    <source>
        <dbReference type="Proteomes" id="UP000256690"/>
    </source>
</evidence>
<dbReference type="Pfam" id="PF00172">
    <property type="entry name" value="Zn_clus"/>
    <property type="match status" value="1"/>
</dbReference>
<dbReference type="GO" id="GO:0008270">
    <property type="term" value="F:zinc ion binding"/>
    <property type="evidence" value="ECO:0007669"/>
    <property type="project" value="InterPro"/>
</dbReference>
<dbReference type="Pfam" id="PF04082">
    <property type="entry name" value="Fungal_trans"/>
    <property type="match status" value="1"/>
</dbReference>
<dbReference type="InterPro" id="IPR051127">
    <property type="entry name" value="Fungal_SecMet_Regulators"/>
</dbReference>
<dbReference type="GeneID" id="38120336"/>
<evidence type="ECO:0000256" key="3">
    <source>
        <dbReference type="ARBA" id="ARBA00023125"/>
    </source>
</evidence>
<dbReference type="CDD" id="cd00067">
    <property type="entry name" value="GAL4"/>
    <property type="match status" value="1"/>
</dbReference>
<dbReference type="GO" id="GO:0005634">
    <property type="term" value="C:nucleus"/>
    <property type="evidence" value="ECO:0007669"/>
    <property type="project" value="TreeGrafter"/>
</dbReference>
<keyword evidence="5" id="KW-0539">Nucleus</keyword>
<dbReference type="Gene3D" id="4.10.240.10">
    <property type="entry name" value="Zn(2)-C6 fungal-type DNA-binding domain"/>
    <property type="match status" value="1"/>
</dbReference>
<gene>
    <name evidence="7" type="ORF">DSM5745_09966</name>
</gene>
<evidence type="ECO:0000256" key="4">
    <source>
        <dbReference type="ARBA" id="ARBA00023163"/>
    </source>
</evidence>
<evidence type="ECO:0000259" key="6">
    <source>
        <dbReference type="PROSITE" id="PS50048"/>
    </source>
</evidence>
<dbReference type="GO" id="GO:0000978">
    <property type="term" value="F:RNA polymerase II cis-regulatory region sequence-specific DNA binding"/>
    <property type="evidence" value="ECO:0007669"/>
    <property type="project" value="TreeGrafter"/>
</dbReference>
<reference evidence="7 8" key="1">
    <citation type="journal article" date="2018" name="IMA Fungus">
        <title>IMA Genome-F 9: Draft genome sequence of Annulohypoxylon stygium, Aspergillus mulundensis, Berkeleyomyces basicola (syn. Thielaviopsis basicola), Ceratocystis smalleyi, two Cercospora beticola strains, Coleophoma cylindrospora, Fusarium fracticaudum, Phialophora cf. hyalina, and Morchella septimelata.</title>
        <authorList>
            <person name="Wingfield B.D."/>
            <person name="Bills G.F."/>
            <person name="Dong Y."/>
            <person name="Huang W."/>
            <person name="Nel W.J."/>
            <person name="Swalarsk-Parry B.S."/>
            <person name="Vaghefi N."/>
            <person name="Wilken P.M."/>
            <person name="An Z."/>
            <person name="de Beer Z.W."/>
            <person name="De Vos L."/>
            <person name="Chen L."/>
            <person name="Duong T.A."/>
            <person name="Gao Y."/>
            <person name="Hammerbacher A."/>
            <person name="Kikkert J.R."/>
            <person name="Li Y."/>
            <person name="Li H."/>
            <person name="Li K."/>
            <person name="Li Q."/>
            <person name="Liu X."/>
            <person name="Ma X."/>
            <person name="Naidoo K."/>
            <person name="Pethybridge S.J."/>
            <person name="Sun J."/>
            <person name="Steenkamp E.T."/>
            <person name="van der Nest M.A."/>
            <person name="van Wyk S."/>
            <person name="Wingfield M.J."/>
            <person name="Xiong C."/>
            <person name="Yue Q."/>
            <person name="Zhang X."/>
        </authorList>
    </citation>
    <scope>NUCLEOTIDE SEQUENCE [LARGE SCALE GENOMIC DNA]</scope>
    <source>
        <strain evidence="7 8">DSM 5745</strain>
    </source>
</reference>
<dbReference type="InterPro" id="IPR001138">
    <property type="entry name" value="Zn2Cys6_DnaBD"/>
</dbReference>
<dbReference type="SUPFAM" id="SSF57701">
    <property type="entry name" value="Zn2/Cys6 DNA-binding domain"/>
    <property type="match status" value="1"/>
</dbReference>
<keyword evidence="3" id="KW-0238">DNA-binding</keyword>
<keyword evidence="1" id="KW-0479">Metal-binding</keyword>
<evidence type="ECO:0000256" key="5">
    <source>
        <dbReference type="ARBA" id="ARBA00023242"/>
    </source>
</evidence>
<keyword evidence="2" id="KW-0805">Transcription regulation</keyword>
<dbReference type="SMART" id="SM00066">
    <property type="entry name" value="GAL4"/>
    <property type="match status" value="1"/>
</dbReference>
<sequence length="457" mass="51568">MAAPSRSGSPPFAPKVCSTCRTRKKRCDKALPCCGYCAEKGLQCQYQEQRFLGLDLVPRPSLSETSSTVETTVCREVQRIISFTGQQYLDEISVRYFQSIHWYLPIISRQRFHAHLLSFGSDPRADFSVLLLSMCMLTYDPDPDRQDGRHVDSSTLYLATKLLFSQAQTIGRPSLNLIQAGILIAVYEYARGDRDLGFVSMGVCARMAYAAGLKQPTSLPSMNNDVYPDEEDGSTWWGICMCERIALCDVSLVNQPLLSMMPKEVNAFSCRESESVLSTPSNVYQDGFRQAMRATYLLDELLEVLKAPESSTKQRHLDDLDKSIQVFLTMTMQRFPMASGVYCGGISIAIRGLFLLHRQVLDRAKAPSGEIDCPKEAYLNSRAALDTVTKIVSDIATARQQLSPDRMDAYPPTYAYLVRAALKYIHDHCQPLSPGSWLWEAEKRLQLSRDLLRRRWE</sequence>
<keyword evidence="8" id="KW-1185">Reference proteome</keyword>
<protein>
    <submittedName>
        <fullName evidence="7">Putative Zn(II)2Cys6 transcription factor</fullName>
    </submittedName>
</protein>
<accession>A0A3D8QRX7</accession>
<name>A0A3D8QRX7_9EURO</name>